<dbReference type="SMART" id="SM00382">
    <property type="entry name" value="AAA"/>
    <property type="match status" value="2"/>
</dbReference>
<dbReference type="PANTHER" id="PTHR43553">
    <property type="entry name" value="HEAVY METAL TRANSPORTER"/>
    <property type="match status" value="1"/>
</dbReference>
<evidence type="ECO:0000256" key="1">
    <source>
        <dbReference type="ARBA" id="ARBA00005417"/>
    </source>
</evidence>
<keyword evidence="2" id="KW-0813">Transport</keyword>
<dbReference type="NCBIfam" id="NF010167">
    <property type="entry name" value="PRK13648.1"/>
    <property type="match status" value="2"/>
</dbReference>
<dbReference type="InterPro" id="IPR003593">
    <property type="entry name" value="AAA+_ATPase"/>
</dbReference>
<dbReference type="InterPro" id="IPR003439">
    <property type="entry name" value="ABC_transporter-like_ATP-bd"/>
</dbReference>
<evidence type="ECO:0000256" key="2">
    <source>
        <dbReference type="ARBA" id="ARBA00022448"/>
    </source>
</evidence>
<reference evidence="8" key="1">
    <citation type="journal article" date="2019" name="Int. J. Syst. Evol. Microbiol.">
        <title>The Global Catalogue of Microorganisms (GCM) 10K type strain sequencing project: providing services to taxonomists for standard genome sequencing and annotation.</title>
        <authorList>
            <consortium name="The Broad Institute Genomics Platform"/>
            <consortium name="The Broad Institute Genome Sequencing Center for Infectious Disease"/>
            <person name="Wu L."/>
            <person name="Ma J."/>
        </authorList>
    </citation>
    <scope>NUCLEOTIDE SEQUENCE [LARGE SCALE GENOMIC DNA]</scope>
    <source>
        <strain evidence="8">TISTR 1511</strain>
    </source>
</reference>
<dbReference type="PROSITE" id="PS50893">
    <property type="entry name" value="ABC_TRANSPORTER_2"/>
    <property type="match status" value="2"/>
</dbReference>
<comment type="similarity">
    <text evidence="1">Belongs to the ABC transporter superfamily.</text>
</comment>
<feature type="domain" description="ABC transporter" evidence="6">
    <location>
        <begin position="30"/>
        <end position="271"/>
    </location>
</feature>
<organism evidence="7 8">
    <name type="scientific">Gulosibacter bifidus</name>
    <dbReference type="NCBI Taxonomy" id="272239"/>
    <lineage>
        <taxon>Bacteria</taxon>
        <taxon>Bacillati</taxon>
        <taxon>Actinomycetota</taxon>
        <taxon>Actinomycetes</taxon>
        <taxon>Micrococcales</taxon>
        <taxon>Microbacteriaceae</taxon>
        <taxon>Gulosibacter</taxon>
    </lineage>
</organism>
<gene>
    <name evidence="7" type="ORF">ACFSUQ_08050</name>
</gene>
<dbReference type="PROSITE" id="PS00211">
    <property type="entry name" value="ABC_TRANSPORTER_1"/>
    <property type="match status" value="2"/>
</dbReference>
<dbReference type="RefSeq" id="WP_066057972.1">
    <property type="nucleotide sequence ID" value="NZ_JBHUNF010000004.1"/>
</dbReference>
<dbReference type="GO" id="GO:0005524">
    <property type="term" value="F:ATP binding"/>
    <property type="evidence" value="ECO:0007669"/>
    <property type="project" value="UniProtKB-KW"/>
</dbReference>
<evidence type="ECO:0000256" key="4">
    <source>
        <dbReference type="ARBA" id="ARBA00022840"/>
    </source>
</evidence>
<keyword evidence="3" id="KW-0547">Nucleotide-binding</keyword>
<feature type="compositionally biased region" description="Low complexity" evidence="5">
    <location>
        <begin position="8"/>
        <end position="24"/>
    </location>
</feature>
<dbReference type="InterPro" id="IPR050095">
    <property type="entry name" value="ECF_ABC_transporter_ATP-bd"/>
</dbReference>
<feature type="domain" description="ABC transporter" evidence="6">
    <location>
        <begin position="335"/>
        <end position="567"/>
    </location>
</feature>
<dbReference type="Pfam" id="PF00005">
    <property type="entry name" value="ABC_tran"/>
    <property type="match status" value="2"/>
</dbReference>
<sequence>MTASTPKPQHNAPRPNAPQPNALRPNERGLRVSELSVKHRGAAAAAPVRASFSVQPGEALLIMGPSGCGKSTLAMACTGLIPKAIWAQTRGDVTLSGAPLAELDVPHAAQHVALVMQDADAQIVAGTVYDEVAFAPENFGHPVAEIEARVARALRATGLWERRDDAPETLSGGQRQRLAIAGALAQGAEVLILDEPTANLDPASTAAVYDVLAELLATGDVAIVLVEHNVDQALRIADRVLVLDRDGRMAAHGTPQQVFTEQVALLRELGVWLPVATESALVLQDAGWLAADAQLPVHGDQLRTLLGAAAASITAGLPSMPRTEPVAPAADCPAIEVRSLTVRTGNRTRLDNVSLRIPPASLTAVVGPNGAGKTTLLQAIAGITPPPRGTVQLEGQDAATLRPRALRERLGFVFQNPEHQFLTDTVRDELAIELRAQRLDRAEIQARVDASLDRFDLRELADAHPFTLSGGQKRRLSVAAALISGARILVLDEPTFGQDRARAAELVAMLHELVDDGTTVILATHDLQLVADHCDRVVAISDGRIIADGATGTVLRSPEFARLGIGLPPLAECLADATPAVLREVTRMSALRALVGAPPAGRSGGRA</sequence>
<proteinExistence type="inferred from homology"/>
<evidence type="ECO:0000256" key="3">
    <source>
        <dbReference type="ARBA" id="ARBA00022741"/>
    </source>
</evidence>
<dbReference type="InterPro" id="IPR015856">
    <property type="entry name" value="ABC_transpr_CbiO/EcfA_su"/>
</dbReference>
<evidence type="ECO:0000259" key="6">
    <source>
        <dbReference type="PROSITE" id="PS50893"/>
    </source>
</evidence>
<protein>
    <submittedName>
        <fullName evidence="7">ABC transporter ATP-binding protein</fullName>
    </submittedName>
</protein>
<dbReference type="InterPro" id="IPR017871">
    <property type="entry name" value="ABC_transporter-like_CS"/>
</dbReference>
<evidence type="ECO:0000256" key="5">
    <source>
        <dbReference type="SAM" id="MobiDB-lite"/>
    </source>
</evidence>
<keyword evidence="4 7" id="KW-0067">ATP-binding</keyword>
<dbReference type="Proteomes" id="UP001597453">
    <property type="component" value="Unassembled WGS sequence"/>
</dbReference>
<evidence type="ECO:0000313" key="7">
    <source>
        <dbReference type="EMBL" id="MFD2675244.1"/>
    </source>
</evidence>
<dbReference type="EMBL" id="JBHUNF010000004">
    <property type="protein sequence ID" value="MFD2675244.1"/>
    <property type="molecule type" value="Genomic_DNA"/>
</dbReference>
<feature type="region of interest" description="Disordered" evidence="5">
    <location>
        <begin position="1"/>
        <end position="26"/>
    </location>
</feature>
<dbReference type="Gene3D" id="3.40.50.300">
    <property type="entry name" value="P-loop containing nucleotide triphosphate hydrolases"/>
    <property type="match status" value="2"/>
</dbReference>
<evidence type="ECO:0000313" key="8">
    <source>
        <dbReference type="Proteomes" id="UP001597453"/>
    </source>
</evidence>
<accession>A0ABW5RK43</accession>
<dbReference type="CDD" id="cd03225">
    <property type="entry name" value="ABC_cobalt_CbiO_domain1"/>
    <property type="match status" value="2"/>
</dbReference>
<dbReference type="InterPro" id="IPR027417">
    <property type="entry name" value="P-loop_NTPase"/>
</dbReference>
<name>A0ABW5RK43_9MICO</name>
<keyword evidence="8" id="KW-1185">Reference proteome</keyword>
<dbReference type="SUPFAM" id="SSF52540">
    <property type="entry name" value="P-loop containing nucleoside triphosphate hydrolases"/>
    <property type="match status" value="2"/>
</dbReference>
<comment type="caution">
    <text evidence="7">The sequence shown here is derived from an EMBL/GenBank/DDBJ whole genome shotgun (WGS) entry which is preliminary data.</text>
</comment>